<dbReference type="InterPro" id="IPR052162">
    <property type="entry name" value="Sensor_kinase/Photoreceptor"/>
</dbReference>
<feature type="region of interest" description="Disordered" evidence="6">
    <location>
        <begin position="573"/>
        <end position="592"/>
    </location>
</feature>
<dbReference type="OrthoDB" id="230688at2157"/>
<dbReference type="EMBL" id="FOCX01000003">
    <property type="protein sequence ID" value="SEN46076.1"/>
    <property type="molecule type" value="Genomic_DNA"/>
</dbReference>
<dbReference type="GO" id="GO:0004673">
    <property type="term" value="F:protein histidine kinase activity"/>
    <property type="evidence" value="ECO:0007669"/>
    <property type="project" value="UniProtKB-EC"/>
</dbReference>
<dbReference type="InterPro" id="IPR003594">
    <property type="entry name" value="HATPase_dom"/>
</dbReference>
<dbReference type="PROSITE" id="PS50112">
    <property type="entry name" value="PAS"/>
    <property type="match status" value="1"/>
</dbReference>
<dbReference type="InterPro" id="IPR036890">
    <property type="entry name" value="HATPase_C_sf"/>
</dbReference>
<comment type="catalytic activity">
    <reaction evidence="1">
        <text>ATP + protein L-histidine = ADP + protein N-phospho-L-histidine.</text>
        <dbReference type="EC" id="2.7.13.3"/>
    </reaction>
</comment>
<dbReference type="Gene3D" id="3.30.565.10">
    <property type="entry name" value="Histidine kinase-like ATPase, C-terminal domain"/>
    <property type="match status" value="1"/>
</dbReference>
<keyword evidence="11" id="KW-1185">Reference proteome</keyword>
<dbReference type="InterPro" id="IPR000700">
    <property type="entry name" value="PAS-assoc_C"/>
</dbReference>
<organism evidence="10 11">
    <name type="scientific">Halorientalis persicus</name>
    <dbReference type="NCBI Taxonomy" id="1367881"/>
    <lineage>
        <taxon>Archaea</taxon>
        <taxon>Methanobacteriati</taxon>
        <taxon>Methanobacteriota</taxon>
        <taxon>Stenosarchaea group</taxon>
        <taxon>Halobacteria</taxon>
        <taxon>Halobacteriales</taxon>
        <taxon>Haloarculaceae</taxon>
        <taxon>Halorientalis</taxon>
    </lineage>
</organism>
<evidence type="ECO:0000256" key="2">
    <source>
        <dbReference type="ARBA" id="ARBA00012438"/>
    </source>
</evidence>
<dbReference type="RefSeq" id="WP_092658121.1">
    <property type="nucleotide sequence ID" value="NZ_FOCX01000003.1"/>
</dbReference>
<evidence type="ECO:0000259" key="8">
    <source>
        <dbReference type="PROSITE" id="PS50112"/>
    </source>
</evidence>
<dbReference type="SUPFAM" id="SSF55785">
    <property type="entry name" value="PYP-like sensor domain (PAS domain)"/>
    <property type="match status" value="3"/>
</dbReference>
<dbReference type="Pfam" id="PF02518">
    <property type="entry name" value="HATPase_c"/>
    <property type="match status" value="1"/>
</dbReference>
<dbReference type="SMART" id="SM00387">
    <property type="entry name" value="HATPase_c"/>
    <property type="match status" value="1"/>
</dbReference>
<keyword evidence="5" id="KW-0418">Kinase</keyword>
<dbReference type="PANTHER" id="PTHR43304">
    <property type="entry name" value="PHYTOCHROME-LIKE PROTEIN CPH1"/>
    <property type="match status" value="1"/>
</dbReference>
<feature type="domain" description="PAC" evidence="9">
    <location>
        <begin position="320"/>
        <end position="370"/>
    </location>
</feature>
<dbReference type="Pfam" id="PF13426">
    <property type="entry name" value="PAS_9"/>
    <property type="match status" value="2"/>
</dbReference>
<feature type="domain" description="Histidine kinase" evidence="7">
    <location>
        <begin position="381"/>
        <end position="602"/>
    </location>
</feature>
<name>A0A1H8GQ18_9EURY</name>
<dbReference type="AlphaFoldDB" id="A0A1H8GQ18"/>
<dbReference type="Proteomes" id="UP000198775">
    <property type="component" value="Unassembled WGS sequence"/>
</dbReference>
<evidence type="ECO:0000313" key="11">
    <source>
        <dbReference type="Proteomes" id="UP000198775"/>
    </source>
</evidence>
<keyword evidence="4" id="KW-0808">Transferase</keyword>
<dbReference type="Gene3D" id="3.30.450.20">
    <property type="entry name" value="PAS domain"/>
    <property type="match status" value="3"/>
</dbReference>
<proteinExistence type="predicted"/>
<feature type="domain" description="PAC" evidence="9">
    <location>
        <begin position="198"/>
        <end position="249"/>
    </location>
</feature>
<dbReference type="SMART" id="SM00086">
    <property type="entry name" value="PAC"/>
    <property type="match status" value="2"/>
</dbReference>
<sequence length="602" mass="66834">MTDDRDADRALFAAAPDGMAVVDPETGQFRDANERFCELHGYARSSLLDRSVGVLTASDRSSPDDLLDRLREADDGERFAWRTEHADGTAMPVEVAVARVGDDERLLVRVAERTDARDQQAELDVKTRAMDEAPVGITITGPVDADTPLIYVNDEFLDLTGYERSEVLGRNCRFLQGEGTTEEPVARLREAIDAEEPVTVELRNYRRDGERFWNRVTVAPVRDDGVVTNYVGFQQDITERKRQERELERYRRLFDRLPVGVFRARDGGEGAFVDANAALVSMFRAESKDDLLGRSVDELYLDSAEQTALAEQLRETGEVVEQELQFRRLDGERFWGAVTAVLVEEGDEVYLDGVVHDITRRKRYRRRLEDQRDGLEILNEVVRHDIRNDLQLIIGHAERLEASLDEEDVPGLSAIIGSANNAVSLTRTARVLAETMLRTDAEPEPIALRPLLEDQVAEAASAHEAASISVEGDVPDVRVLADEMLASVFRNLLNNAVQHNDTDSPTVTVSITETADRVRVHVADDGPGVPDDRKDTVFGKGEKGLDSNGTGIGLYLVYTLVDQYGGEVRIDDREARSASGSRTQSGDADPRGAVFTVELPLA</sequence>
<dbReference type="CDD" id="cd00130">
    <property type="entry name" value="PAS"/>
    <property type="match status" value="3"/>
</dbReference>
<feature type="region of interest" description="Disordered" evidence="6">
    <location>
        <begin position="522"/>
        <end position="542"/>
    </location>
</feature>
<evidence type="ECO:0000256" key="3">
    <source>
        <dbReference type="ARBA" id="ARBA00022553"/>
    </source>
</evidence>
<protein>
    <recommendedName>
        <fullName evidence="2">histidine kinase</fullName>
        <ecNumber evidence="2">2.7.13.3</ecNumber>
    </recommendedName>
</protein>
<evidence type="ECO:0000256" key="5">
    <source>
        <dbReference type="ARBA" id="ARBA00022777"/>
    </source>
</evidence>
<dbReference type="InterPro" id="IPR000014">
    <property type="entry name" value="PAS"/>
</dbReference>
<dbReference type="SUPFAM" id="SSF55874">
    <property type="entry name" value="ATPase domain of HSP90 chaperone/DNA topoisomerase II/histidine kinase"/>
    <property type="match status" value="1"/>
</dbReference>
<feature type="domain" description="PAS" evidence="8">
    <location>
        <begin position="143"/>
        <end position="195"/>
    </location>
</feature>
<dbReference type="Pfam" id="PF13188">
    <property type="entry name" value="PAS_8"/>
    <property type="match status" value="1"/>
</dbReference>
<evidence type="ECO:0000256" key="4">
    <source>
        <dbReference type="ARBA" id="ARBA00022679"/>
    </source>
</evidence>
<dbReference type="NCBIfam" id="TIGR00229">
    <property type="entry name" value="sensory_box"/>
    <property type="match status" value="3"/>
</dbReference>
<keyword evidence="3" id="KW-0597">Phosphoprotein</keyword>
<evidence type="ECO:0000313" key="10">
    <source>
        <dbReference type="EMBL" id="SEN46076.1"/>
    </source>
</evidence>
<accession>A0A1H8GQ18</accession>
<evidence type="ECO:0000259" key="9">
    <source>
        <dbReference type="PROSITE" id="PS50113"/>
    </source>
</evidence>
<dbReference type="SMART" id="SM00091">
    <property type="entry name" value="PAS"/>
    <property type="match status" value="3"/>
</dbReference>
<dbReference type="PRINTS" id="PR00344">
    <property type="entry name" value="BCTRLSENSOR"/>
</dbReference>
<dbReference type="InterPro" id="IPR035965">
    <property type="entry name" value="PAS-like_dom_sf"/>
</dbReference>
<gene>
    <name evidence="10" type="ORF">SAMN05216388_1003168</name>
</gene>
<dbReference type="PANTHER" id="PTHR43304:SF1">
    <property type="entry name" value="PAC DOMAIN-CONTAINING PROTEIN"/>
    <property type="match status" value="1"/>
</dbReference>
<evidence type="ECO:0000259" key="7">
    <source>
        <dbReference type="PROSITE" id="PS50109"/>
    </source>
</evidence>
<dbReference type="EC" id="2.7.13.3" evidence="2"/>
<dbReference type="PROSITE" id="PS50109">
    <property type="entry name" value="HIS_KIN"/>
    <property type="match status" value="1"/>
</dbReference>
<dbReference type="PROSITE" id="PS50113">
    <property type="entry name" value="PAC"/>
    <property type="match status" value="2"/>
</dbReference>
<reference evidence="11" key="1">
    <citation type="submission" date="2016-10" db="EMBL/GenBank/DDBJ databases">
        <authorList>
            <person name="Varghese N."/>
            <person name="Submissions S."/>
        </authorList>
    </citation>
    <scope>NUCLEOTIDE SEQUENCE [LARGE SCALE GENOMIC DNA]</scope>
    <source>
        <strain evidence="11">IBRC-M 10043</strain>
    </source>
</reference>
<dbReference type="InterPro" id="IPR001610">
    <property type="entry name" value="PAC"/>
</dbReference>
<evidence type="ECO:0000256" key="1">
    <source>
        <dbReference type="ARBA" id="ARBA00000085"/>
    </source>
</evidence>
<dbReference type="InterPro" id="IPR005467">
    <property type="entry name" value="His_kinase_dom"/>
</dbReference>
<dbReference type="InterPro" id="IPR004358">
    <property type="entry name" value="Sig_transdc_His_kin-like_C"/>
</dbReference>
<evidence type="ECO:0000256" key="6">
    <source>
        <dbReference type="SAM" id="MobiDB-lite"/>
    </source>
</evidence>